<keyword evidence="1" id="KW-0145">Chemotaxis</keyword>
<evidence type="ECO:0000256" key="5">
    <source>
        <dbReference type="SAM" id="MobiDB-lite"/>
    </source>
</evidence>
<accession>A0ABQ0CA60</accession>
<evidence type="ECO:0000313" key="10">
    <source>
        <dbReference type="EMBL" id="GAB0057760.1"/>
    </source>
</evidence>
<reference evidence="10 11" key="1">
    <citation type="submission" date="2024-05" db="EMBL/GenBank/DDBJ databases">
        <authorList>
            <consortium name="Candidatus Magnetaquicoccaceae bacterium FCR-1 genome sequencing consortium"/>
            <person name="Shimoshige H."/>
            <person name="Shimamura S."/>
            <person name="Taoka A."/>
            <person name="Kobayashi H."/>
            <person name="Maekawa T."/>
        </authorList>
    </citation>
    <scope>NUCLEOTIDE SEQUENCE [LARGE SCALE GENOMIC DNA]</scope>
    <source>
        <strain evidence="10 11">FCR-1</strain>
    </source>
</reference>
<dbReference type="PROSITE" id="PS50885">
    <property type="entry name" value="HAMP"/>
    <property type="match status" value="1"/>
</dbReference>
<dbReference type="PANTHER" id="PTHR43531">
    <property type="entry name" value="PROTEIN ICFG"/>
    <property type="match status" value="1"/>
</dbReference>
<evidence type="ECO:0000256" key="4">
    <source>
        <dbReference type="SAM" id="Coils"/>
    </source>
</evidence>
<dbReference type="RefSeq" id="WP_420905453.1">
    <property type="nucleotide sequence ID" value="NZ_BAAFGK010000004.1"/>
</dbReference>
<proteinExistence type="inferred from homology"/>
<dbReference type="InterPro" id="IPR004089">
    <property type="entry name" value="MCPsignal_dom"/>
</dbReference>
<dbReference type="SUPFAM" id="SSF58104">
    <property type="entry name" value="Methyl-accepting chemotaxis protein (MCP) signaling domain"/>
    <property type="match status" value="1"/>
</dbReference>
<keyword evidence="11" id="KW-1185">Reference proteome</keyword>
<keyword evidence="6" id="KW-0472">Membrane</keyword>
<dbReference type="SMART" id="SM00304">
    <property type="entry name" value="HAMP"/>
    <property type="match status" value="1"/>
</dbReference>
<gene>
    <name evidence="10" type="ORF">SIID45300_02092</name>
</gene>
<dbReference type="SMART" id="SM01358">
    <property type="entry name" value="HBM"/>
    <property type="match status" value="1"/>
</dbReference>
<feature type="domain" description="Methyl-accepting transducer" evidence="7">
    <location>
        <begin position="389"/>
        <end position="604"/>
    </location>
</feature>
<feature type="domain" description="HBM" evidence="9">
    <location>
        <begin position="37"/>
        <end position="305"/>
    </location>
</feature>
<evidence type="ECO:0000313" key="11">
    <source>
        <dbReference type="Proteomes" id="UP001628193"/>
    </source>
</evidence>
<reference evidence="10 11" key="2">
    <citation type="submission" date="2024-09" db="EMBL/GenBank/DDBJ databases">
        <title>Draft genome sequence of Candidatus Magnetaquicoccaceae bacterium FCR-1.</title>
        <authorList>
            <person name="Shimoshige H."/>
            <person name="Shimamura S."/>
            <person name="Taoka A."/>
            <person name="Kobayashi H."/>
            <person name="Maekawa T."/>
        </authorList>
    </citation>
    <scope>NUCLEOTIDE SEQUENCE [LARGE SCALE GENOMIC DNA]</scope>
    <source>
        <strain evidence="10 11">FCR-1</strain>
    </source>
</reference>
<dbReference type="Gene3D" id="1.10.287.950">
    <property type="entry name" value="Methyl-accepting chemotaxis protein"/>
    <property type="match status" value="1"/>
</dbReference>
<feature type="transmembrane region" description="Helical" evidence="6">
    <location>
        <begin position="311"/>
        <end position="330"/>
    </location>
</feature>
<evidence type="ECO:0000256" key="6">
    <source>
        <dbReference type="SAM" id="Phobius"/>
    </source>
</evidence>
<feature type="region of interest" description="Disordered" evidence="5">
    <location>
        <begin position="627"/>
        <end position="687"/>
    </location>
</feature>
<feature type="compositionally biased region" description="Low complexity" evidence="5">
    <location>
        <begin position="646"/>
        <end position="665"/>
    </location>
</feature>
<name>A0ABQ0CA60_9PROT</name>
<feature type="coiled-coil region" evidence="4">
    <location>
        <begin position="575"/>
        <end position="602"/>
    </location>
</feature>
<dbReference type="Pfam" id="PF00672">
    <property type="entry name" value="HAMP"/>
    <property type="match status" value="1"/>
</dbReference>
<dbReference type="InterPro" id="IPR051310">
    <property type="entry name" value="MCP_chemotaxis"/>
</dbReference>
<keyword evidence="4" id="KW-0175">Coiled coil</keyword>
<feature type="compositionally biased region" description="Low complexity" evidence="5">
    <location>
        <begin position="627"/>
        <end position="639"/>
    </location>
</feature>
<dbReference type="InterPro" id="IPR003660">
    <property type="entry name" value="HAMP_dom"/>
</dbReference>
<evidence type="ECO:0000256" key="3">
    <source>
        <dbReference type="PROSITE-ProRule" id="PRU00284"/>
    </source>
</evidence>
<evidence type="ECO:0000256" key="2">
    <source>
        <dbReference type="ARBA" id="ARBA00029447"/>
    </source>
</evidence>
<comment type="caution">
    <text evidence="10">The sequence shown here is derived from an EMBL/GenBank/DDBJ whole genome shotgun (WGS) entry which is preliminary data.</text>
</comment>
<dbReference type="InterPro" id="IPR004090">
    <property type="entry name" value="Chemotax_Me-accpt_rcpt"/>
</dbReference>
<comment type="similarity">
    <text evidence="2">Belongs to the methyl-accepting chemotaxis (MCP) protein family.</text>
</comment>
<dbReference type="Proteomes" id="UP001628193">
    <property type="component" value="Unassembled WGS sequence"/>
</dbReference>
<organism evidence="10 11">
    <name type="scientific">Candidatus Magnetaquiglobus chichijimensis</name>
    <dbReference type="NCBI Taxonomy" id="3141448"/>
    <lineage>
        <taxon>Bacteria</taxon>
        <taxon>Pseudomonadati</taxon>
        <taxon>Pseudomonadota</taxon>
        <taxon>Magnetococcia</taxon>
        <taxon>Magnetococcales</taxon>
        <taxon>Candidatus Magnetaquicoccaceae</taxon>
        <taxon>Candidatus Magnetaquiglobus</taxon>
    </lineage>
</organism>
<dbReference type="SMART" id="SM00283">
    <property type="entry name" value="MA"/>
    <property type="match status" value="1"/>
</dbReference>
<keyword evidence="6" id="KW-1133">Transmembrane helix</keyword>
<keyword evidence="3" id="KW-0807">Transducer</keyword>
<protein>
    <recommendedName>
        <fullName evidence="12">Methyl-accepting chemotaxis protein</fullName>
    </recommendedName>
</protein>
<evidence type="ECO:0000259" key="7">
    <source>
        <dbReference type="PROSITE" id="PS50111"/>
    </source>
</evidence>
<dbReference type="PANTHER" id="PTHR43531:SF11">
    <property type="entry name" value="METHYL-ACCEPTING CHEMOTAXIS PROTEIN 3"/>
    <property type="match status" value="1"/>
</dbReference>
<keyword evidence="6" id="KW-0812">Transmembrane</keyword>
<sequence>MKDLKLGIKLGAGFGLVLLLTAFVAMSGYSGLMGLADRIDKSNDMAIILDQIAKAAIAEKNFIIRKDFKLVEDNQKALDALKKQAIIDRDQKFNAAEDKSAMDEVINLAEGYGKAFAQYVALERTRNESLARIRDIADNTVRVEATKMQEDQTKKLHELLAQPLENPADKDAQAKRSAAIEDRAGKAAKAGQLLIDFKDARIGEKEIFLTSGQDEKQIQRNRAGSDGALKNAKELLASFKQPANIEQAKKVVAGVEQYQKEITTMVEAITAQNKAEQELIQARRKAEEKVDHVVDGQKAKATAQVQSSSTMVTLASIGAVLIGLIIAFLLTRIIVSALTKGVVFAREIAGGDLTATIDLEQKDEVGQLATALKEMAAKLREVIGEVSAAASQVSAGSNEISNAAQNLSQGATEQAASIEETSSAMEEMTSNIQQNSDNASTTQTIAQKASKDAEEGGQAVGEAVTAMKEIAAKIGIIEEIARQTNLLALNAAIEAARAGEHGKGFAVVAAEVRKLAERSQTAAGEISHLSSSSVEVAERAGGIINKLVPDIQKTAELIQEIAAGSQEQNQGATQINQAIQQLDQVIQQNAGASEEMAATAEELSAQADIMNSSISFFKIGNHGTTVAPRAKSAPARAKAGTPARLPAPTAKHAPKALPAPAAKSARGGGVNLDMGAGRPSDDEFETF</sequence>
<evidence type="ECO:0008006" key="12">
    <source>
        <dbReference type="Google" id="ProtNLM"/>
    </source>
</evidence>
<dbReference type="PROSITE" id="PS51753">
    <property type="entry name" value="HBM"/>
    <property type="match status" value="1"/>
</dbReference>
<dbReference type="PROSITE" id="PS50111">
    <property type="entry name" value="CHEMOTAXIS_TRANSDUC_2"/>
    <property type="match status" value="1"/>
</dbReference>
<feature type="domain" description="HAMP" evidence="8">
    <location>
        <begin position="332"/>
        <end position="384"/>
    </location>
</feature>
<dbReference type="EMBL" id="BAAFGK010000004">
    <property type="protein sequence ID" value="GAB0057760.1"/>
    <property type="molecule type" value="Genomic_DNA"/>
</dbReference>
<dbReference type="CDD" id="cd06225">
    <property type="entry name" value="HAMP"/>
    <property type="match status" value="1"/>
</dbReference>
<dbReference type="InterPro" id="IPR032255">
    <property type="entry name" value="HBM"/>
</dbReference>
<dbReference type="Pfam" id="PF00015">
    <property type="entry name" value="MCPsignal"/>
    <property type="match status" value="1"/>
</dbReference>
<evidence type="ECO:0000256" key="1">
    <source>
        <dbReference type="ARBA" id="ARBA00022500"/>
    </source>
</evidence>
<dbReference type="PRINTS" id="PR00260">
    <property type="entry name" value="CHEMTRNSDUCR"/>
</dbReference>
<feature type="coiled-coil region" evidence="4">
    <location>
        <begin position="265"/>
        <end position="292"/>
    </location>
</feature>
<evidence type="ECO:0000259" key="8">
    <source>
        <dbReference type="PROSITE" id="PS50885"/>
    </source>
</evidence>
<evidence type="ECO:0000259" key="9">
    <source>
        <dbReference type="PROSITE" id="PS51753"/>
    </source>
</evidence>